<evidence type="ECO:0000256" key="1">
    <source>
        <dbReference type="SAM" id="MobiDB-lite"/>
    </source>
</evidence>
<name>A0A9N9QQ23_9CUCU</name>
<dbReference type="PANTHER" id="PTHR34756:SF1">
    <property type="entry name" value="CELL DIVISION CYCLE-ASSOCIATED PROTEIN 3"/>
    <property type="match status" value="1"/>
</dbReference>
<dbReference type="Proteomes" id="UP001152799">
    <property type="component" value="Chromosome 5"/>
</dbReference>
<dbReference type="EMBL" id="OU892281">
    <property type="protein sequence ID" value="CAG9768989.1"/>
    <property type="molecule type" value="Genomic_DNA"/>
</dbReference>
<reference evidence="2" key="1">
    <citation type="submission" date="2022-01" db="EMBL/GenBank/DDBJ databases">
        <authorList>
            <person name="King R."/>
        </authorList>
    </citation>
    <scope>NUCLEOTIDE SEQUENCE</scope>
</reference>
<sequence length="487" mass="54624">MGSIGSKFVHNPTKNSTVEIHDEKGIIPHTTPILTPKVSRKTLEKHASDPRSPSKHFARTPLEILSAAADKLSNLAIESDEPSVETPLKHHLILGIDPRSPTLELQRTPIIVDNKPPLNIKDKNLERVKGCALLKSPLQTVSPKLLESNPVTPKIKKDTYKRKSFVLLETNVDFTETDFDTVIRAKYPGEDVETCEDDTRTTDESVSANEEELLVETSHVENANGVDVEENYNPETITSNERQIVEAAMQEAPIVASEEVKEDQNPIEDITNFVANEEVKEDQIPVEDIINEEVKEDQIPVENIINFVANEEVKENQTPIADIINIEKCVQENIPVAEPEPQENIDLLQKEATNSAIIANVTPKKSKSEPITPHSINVTANVEELNKKLTNLIFEDEDLVVFPRVVKLKDQSRTPLAERNSNGNSKVAQKLKVSDKPRKGEYTVNSKIPLFKDKKIKVQCENTPPRNMRVVKSKKPQWDAKDDTMLI</sequence>
<dbReference type="AlphaFoldDB" id="A0A9N9QQ23"/>
<evidence type="ECO:0000313" key="3">
    <source>
        <dbReference type="Proteomes" id="UP001152799"/>
    </source>
</evidence>
<dbReference type="InterPro" id="IPR038832">
    <property type="entry name" value="CDCA3"/>
</dbReference>
<feature type="region of interest" description="Disordered" evidence="1">
    <location>
        <begin position="1"/>
        <end position="60"/>
    </location>
</feature>
<accession>A0A9N9QQ23</accession>
<protein>
    <submittedName>
        <fullName evidence="2">Uncharacterized protein</fullName>
    </submittedName>
</protein>
<gene>
    <name evidence="2" type="ORF">CEUTPL_LOCUS9507</name>
</gene>
<keyword evidence="3" id="KW-1185">Reference proteome</keyword>
<dbReference type="OrthoDB" id="6337960at2759"/>
<organism evidence="2 3">
    <name type="scientific">Ceutorhynchus assimilis</name>
    <name type="common">cabbage seed weevil</name>
    <dbReference type="NCBI Taxonomy" id="467358"/>
    <lineage>
        <taxon>Eukaryota</taxon>
        <taxon>Metazoa</taxon>
        <taxon>Ecdysozoa</taxon>
        <taxon>Arthropoda</taxon>
        <taxon>Hexapoda</taxon>
        <taxon>Insecta</taxon>
        <taxon>Pterygota</taxon>
        <taxon>Neoptera</taxon>
        <taxon>Endopterygota</taxon>
        <taxon>Coleoptera</taxon>
        <taxon>Polyphaga</taxon>
        <taxon>Cucujiformia</taxon>
        <taxon>Curculionidae</taxon>
        <taxon>Ceutorhynchinae</taxon>
        <taxon>Ceutorhynchus</taxon>
    </lineage>
</organism>
<evidence type="ECO:0000313" key="2">
    <source>
        <dbReference type="EMBL" id="CAG9768989.1"/>
    </source>
</evidence>
<proteinExistence type="predicted"/>
<dbReference type="PANTHER" id="PTHR34756">
    <property type="entry name" value="CELL DIVISION CYCLE-ASSOCIATED PROTEIN 3"/>
    <property type="match status" value="1"/>
</dbReference>